<dbReference type="GO" id="GO:0003723">
    <property type="term" value="F:RNA binding"/>
    <property type="evidence" value="ECO:0007669"/>
    <property type="project" value="InterPro"/>
</dbReference>
<dbReference type="Gene3D" id="3.30.2350.10">
    <property type="entry name" value="Pseudouridine synthase"/>
    <property type="match status" value="1"/>
</dbReference>
<evidence type="ECO:0000256" key="1">
    <source>
        <dbReference type="ARBA" id="ARBA00000385"/>
    </source>
</evidence>
<comment type="caution">
    <text evidence="7">The sequence shown here is derived from an EMBL/GenBank/DDBJ whole genome shotgun (WGS) entry which is preliminary data.</text>
</comment>
<dbReference type="PANTHER" id="PTHR13767:SF2">
    <property type="entry name" value="PSEUDOURIDYLATE SYNTHASE TRUB1"/>
    <property type="match status" value="1"/>
</dbReference>
<protein>
    <recommendedName>
        <fullName evidence="3">tRNA pseudouridine(55) synthase</fullName>
        <ecNumber evidence="3">5.4.99.25</ecNumber>
    </recommendedName>
</protein>
<accession>A0A1G2NG37</accession>
<comment type="similarity">
    <text evidence="2">Belongs to the pseudouridine synthase TruB family. Type 1 subfamily.</text>
</comment>
<comment type="catalytic activity">
    <reaction evidence="1">
        <text>uridine(55) in tRNA = pseudouridine(55) in tRNA</text>
        <dbReference type="Rhea" id="RHEA:42532"/>
        <dbReference type="Rhea" id="RHEA-COMP:10101"/>
        <dbReference type="Rhea" id="RHEA-COMP:10102"/>
        <dbReference type="ChEBI" id="CHEBI:65314"/>
        <dbReference type="ChEBI" id="CHEBI:65315"/>
        <dbReference type="EC" id="5.4.99.25"/>
    </reaction>
</comment>
<dbReference type="STRING" id="1802319.A2928_03965"/>
<dbReference type="EC" id="5.4.99.25" evidence="3"/>
<dbReference type="InterPro" id="IPR020103">
    <property type="entry name" value="PsdUridine_synth_cat_dom_sf"/>
</dbReference>
<dbReference type="EMBL" id="MHRX01000001">
    <property type="protein sequence ID" value="OHA35026.1"/>
    <property type="molecule type" value="Genomic_DNA"/>
</dbReference>
<sequence>MANIIAHMGAVLVSCAHILNTYTTYLYYSMIHILYKEIGETPLECLERYSAPLGSAFGKRSTYAGRLDPIAEGLLPILTDSDIERKPEFLVFDKTYECTSIFGFSSDTLDILGIVSNRKAAAKPKAVREGISNLVGTYDLPYPHYSSKTVGGKPIFKHAREGTQNLDIPLRKMSVKEVEVKYIYEMNAKVALGEIELVVGRVRGDFRQEEIIKSWREKLESQSSVLVAEFSLRVTSGTYIRSLVDKIGEDLRTGALVFRLKRTQVGPYGRETLPRTGIQYGVYGM</sequence>
<keyword evidence="4" id="KW-0819">tRNA processing</keyword>
<proteinExistence type="inferred from homology"/>
<dbReference type="InterPro" id="IPR014780">
    <property type="entry name" value="tRNA_psdUridine_synth_TruB"/>
</dbReference>
<dbReference type="GO" id="GO:0006400">
    <property type="term" value="P:tRNA modification"/>
    <property type="evidence" value="ECO:0007669"/>
    <property type="project" value="TreeGrafter"/>
</dbReference>
<name>A0A1G2NG37_9BACT</name>
<dbReference type="AlphaFoldDB" id="A0A1G2NG37"/>
<dbReference type="Proteomes" id="UP000176221">
    <property type="component" value="Unassembled WGS sequence"/>
</dbReference>
<dbReference type="GO" id="GO:0160148">
    <property type="term" value="F:tRNA pseudouridine(55) synthase activity"/>
    <property type="evidence" value="ECO:0007669"/>
    <property type="project" value="UniProtKB-EC"/>
</dbReference>
<gene>
    <name evidence="7" type="ORF">A2928_03965</name>
</gene>
<dbReference type="Pfam" id="PF01509">
    <property type="entry name" value="TruB_N"/>
    <property type="match status" value="1"/>
</dbReference>
<dbReference type="InterPro" id="IPR002501">
    <property type="entry name" value="PsdUridine_synth_N"/>
</dbReference>
<evidence type="ECO:0000313" key="8">
    <source>
        <dbReference type="Proteomes" id="UP000176221"/>
    </source>
</evidence>
<dbReference type="GO" id="GO:1990481">
    <property type="term" value="P:mRNA pseudouridine synthesis"/>
    <property type="evidence" value="ECO:0007669"/>
    <property type="project" value="TreeGrafter"/>
</dbReference>
<evidence type="ECO:0000256" key="5">
    <source>
        <dbReference type="ARBA" id="ARBA00023235"/>
    </source>
</evidence>
<keyword evidence="5" id="KW-0413">Isomerase</keyword>
<dbReference type="SUPFAM" id="SSF55120">
    <property type="entry name" value="Pseudouridine synthase"/>
    <property type="match status" value="1"/>
</dbReference>
<evidence type="ECO:0000313" key="7">
    <source>
        <dbReference type="EMBL" id="OHA35026.1"/>
    </source>
</evidence>
<reference evidence="7 8" key="1">
    <citation type="journal article" date="2016" name="Nat. Commun.">
        <title>Thousands of microbial genomes shed light on interconnected biogeochemical processes in an aquifer system.</title>
        <authorList>
            <person name="Anantharaman K."/>
            <person name="Brown C.T."/>
            <person name="Hug L.A."/>
            <person name="Sharon I."/>
            <person name="Castelle C.J."/>
            <person name="Probst A.J."/>
            <person name="Thomas B.C."/>
            <person name="Singh A."/>
            <person name="Wilkins M.J."/>
            <person name="Karaoz U."/>
            <person name="Brodie E.L."/>
            <person name="Williams K.H."/>
            <person name="Hubbard S.S."/>
            <person name="Banfield J.F."/>
        </authorList>
    </citation>
    <scope>NUCLEOTIDE SEQUENCE [LARGE SCALE GENOMIC DNA]</scope>
</reference>
<evidence type="ECO:0000256" key="2">
    <source>
        <dbReference type="ARBA" id="ARBA00005642"/>
    </source>
</evidence>
<evidence type="ECO:0000256" key="3">
    <source>
        <dbReference type="ARBA" id="ARBA00012787"/>
    </source>
</evidence>
<organism evidence="7 8">
    <name type="scientific">Candidatus Taylorbacteria bacterium RIFCSPLOWO2_01_FULL_45_15b</name>
    <dbReference type="NCBI Taxonomy" id="1802319"/>
    <lineage>
        <taxon>Bacteria</taxon>
        <taxon>Candidatus Tayloriibacteriota</taxon>
    </lineage>
</organism>
<feature type="domain" description="Pseudouridine synthase II N-terminal" evidence="6">
    <location>
        <begin position="59"/>
        <end position="188"/>
    </location>
</feature>
<dbReference type="PANTHER" id="PTHR13767">
    <property type="entry name" value="TRNA-PSEUDOURIDINE SYNTHASE"/>
    <property type="match status" value="1"/>
</dbReference>
<evidence type="ECO:0000256" key="4">
    <source>
        <dbReference type="ARBA" id="ARBA00022694"/>
    </source>
</evidence>
<evidence type="ECO:0000259" key="6">
    <source>
        <dbReference type="Pfam" id="PF01509"/>
    </source>
</evidence>